<dbReference type="EMBL" id="ACBY02000023">
    <property type="protein sequence ID" value="EFB76277.1"/>
    <property type="molecule type" value="Genomic_DNA"/>
</dbReference>
<comment type="caution">
    <text evidence="1">The sequence shown here is derived from an EMBL/GenBank/DDBJ whole genome shotgun (WGS) entry which is preliminary data.</text>
</comment>
<gene>
    <name evidence="1" type="ORF">SUBVAR_06063</name>
</gene>
<name>D1PM12_9FIRM</name>
<dbReference type="Proteomes" id="UP000003438">
    <property type="component" value="Unassembled WGS sequence"/>
</dbReference>
<dbReference type="HOGENOM" id="CLU_2664722_0_0_9"/>
<organism evidence="1 2">
    <name type="scientific">Subdoligranulum variabile DSM 15176</name>
    <dbReference type="NCBI Taxonomy" id="411471"/>
    <lineage>
        <taxon>Bacteria</taxon>
        <taxon>Bacillati</taxon>
        <taxon>Bacillota</taxon>
        <taxon>Clostridia</taxon>
        <taxon>Eubacteriales</taxon>
        <taxon>Oscillospiraceae</taxon>
        <taxon>Subdoligranulum</taxon>
    </lineage>
</organism>
<dbReference type="eggNOG" id="ENOG5032U8A">
    <property type="taxonomic scope" value="Bacteria"/>
</dbReference>
<keyword evidence="2" id="KW-1185">Reference proteome</keyword>
<reference evidence="1" key="1">
    <citation type="submission" date="2009-12" db="EMBL/GenBank/DDBJ databases">
        <authorList>
            <person name="Weinstock G."/>
            <person name="Sodergren E."/>
            <person name="Clifton S."/>
            <person name="Fulton L."/>
            <person name="Fulton B."/>
            <person name="Courtney L."/>
            <person name="Fronick C."/>
            <person name="Harrison M."/>
            <person name="Strong C."/>
            <person name="Farmer C."/>
            <person name="Delahaunty K."/>
            <person name="Markovic C."/>
            <person name="Hall O."/>
            <person name="Minx P."/>
            <person name="Tomlinson C."/>
            <person name="Mitreva M."/>
            <person name="Nelson J."/>
            <person name="Hou S."/>
            <person name="Wollam A."/>
            <person name="Pepin K.H."/>
            <person name="Johnson M."/>
            <person name="Bhonagiri V."/>
            <person name="Nash W.E."/>
            <person name="Warren W."/>
            <person name="Chinwalla A."/>
            <person name="Mardis E.R."/>
            <person name="Wilson R.K."/>
        </authorList>
    </citation>
    <scope>NUCLEOTIDE SEQUENCE [LARGE SCALE GENOMIC DNA]</scope>
    <source>
        <strain evidence="1">DSM 15176</strain>
    </source>
</reference>
<accession>D1PM12</accession>
<dbReference type="OrthoDB" id="1853923at2"/>
<dbReference type="RefSeq" id="WP_007047429.1">
    <property type="nucleotide sequence ID" value="NZ_GG704769.1"/>
</dbReference>
<sequence length="75" mass="8924">MEYSDELTFADYFRAEQEIYRAIISAAVMCRWIAEHDTPPTKQEAEQMVLEVNRQMCEAWGEMYSLAVLKWLDDR</sequence>
<evidence type="ECO:0000313" key="1">
    <source>
        <dbReference type="EMBL" id="EFB76277.1"/>
    </source>
</evidence>
<proteinExistence type="predicted"/>
<evidence type="ECO:0000313" key="2">
    <source>
        <dbReference type="Proteomes" id="UP000003438"/>
    </source>
</evidence>
<dbReference type="STRING" id="411471.SUBVAR_06063"/>
<dbReference type="AlphaFoldDB" id="D1PM12"/>
<protein>
    <submittedName>
        <fullName evidence="1">Uncharacterized protein</fullName>
    </submittedName>
</protein>